<name>A0ABR2FKI8_9ROSI</name>
<protein>
    <submittedName>
        <fullName evidence="2">Uncharacterized protein</fullName>
    </submittedName>
</protein>
<dbReference type="PANTHER" id="PTHR31718:SF31">
    <property type="entry name" value="OS01G0172800 PROTEIN"/>
    <property type="match status" value="1"/>
</dbReference>
<evidence type="ECO:0000313" key="3">
    <source>
        <dbReference type="Proteomes" id="UP001472677"/>
    </source>
</evidence>
<dbReference type="InterPro" id="IPR036392">
    <property type="entry name" value="PLAT/LH2_dom_sf"/>
</dbReference>
<dbReference type="Pfam" id="PF06232">
    <property type="entry name" value="ATS3"/>
    <property type="match status" value="1"/>
</dbReference>
<dbReference type="PANTHER" id="PTHR31718">
    <property type="entry name" value="PLAT DOMAIN-CONTAINING PROTEIN"/>
    <property type="match status" value="1"/>
</dbReference>
<keyword evidence="3" id="KW-1185">Reference proteome</keyword>
<dbReference type="SUPFAM" id="SSF49723">
    <property type="entry name" value="Lipase/lipooxygenase domain (PLAT/LH2 domain)"/>
    <property type="match status" value="1"/>
</dbReference>
<keyword evidence="1" id="KW-0732">Signal</keyword>
<dbReference type="Proteomes" id="UP001472677">
    <property type="component" value="Unassembled WGS sequence"/>
</dbReference>
<feature type="signal peptide" evidence="1">
    <location>
        <begin position="1"/>
        <end position="21"/>
    </location>
</feature>
<proteinExistence type="predicted"/>
<gene>
    <name evidence="2" type="ORF">V6N12_071487</name>
</gene>
<dbReference type="InterPro" id="IPR010417">
    <property type="entry name" value="Embryo-specific_ATS3"/>
</dbReference>
<feature type="chain" id="PRO_5047285846" evidence="1">
    <location>
        <begin position="22"/>
        <end position="173"/>
    </location>
</feature>
<evidence type="ECO:0000256" key="1">
    <source>
        <dbReference type="SAM" id="SignalP"/>
    </source>
</evidence>
<dbReference type="Gene3D" id="2.60.60.20">
    <property type="entry name" value="PLAT/LH2 domain"/>
    <property type="match status" value="1"/>
</dbReference>
<comment type="caution">
    <text evidence="2">The sequence shown here is derived from an EMBL/GenBank/DDBJ whole genome shotgun (WGS) entry which is preliminary data.</text>
</comment>
<organism evidence="2 3">
    <name type="scientific">Hibiscus sabdariffa</name>
    <name type="common">roselle</name>
    <dbReference type="NCBI Taxonomy" id="183260"/>
    <lineage>
        <taxon>Eukaryota</taxon>
        <taxon>Viridiplantae</taxon>
        <taxon>Streptophyta</taxon>
        <taxon>Embryophyta</taxon>
        <taxon>Tracheophyta</taxon>
        <taxon>Spermatophyta</taxon>
        <taxon>Magnoliopsida</taxon>
        <taxon>eudicotyledons</taxon>
        <taxon>Gunneridae</taxon>
        <taxon>Pentapetalae</taxon>
        <taxon>rosids</taxon>
        <taxon>malvids</taxon>
        <taxon>Malvales</taxon>
        <taxon>Malvaceae</taxon>
        <taxon>Malvoideae</taxon>
        <taxon>Hibiscus</taxon>
    </lineage>
</organism>
<evidence type="ECO:0000313" key="2">
    <source>
        <dbReference type="EMBL" id="KAK8581256.1"/>
    </source>
</evidence>
<accession>A0ABR2FKI8</accession>
<dbReference type="CDD" id="cd00113">
    <property type="entry name" value="PLAT"/>
    <property type="match status" value="1"/>
</dbReference>
<sequence length="173" mass="19557">MTRAVICLLPLIFIFFTVADAKRILPLHRLQSQSQPQPQPLESFKVNATQNGGSCSYTVSIRTSCSSTTYTRDQISLAFGDAYGNQVYAPRLDDPSTKTFERCSTDTFQIKGPCTYQVCYLYLYRSGYDGWKPESVSVYGYYTKAATFYYNVFVPNGIWYGFDFCNKRASASA</sequence>
<dbReference type="EMBL" id="JBBPBM010000006">
    <property type="protein sequence ID" value="KAK8581256.1"/>
    <property type="molecule type" value="Genomic_DNA"/>
</dbReference>
<reference evidence="2 3" key="1">
    <citation type="journal article" date="2024" name="G3 (Bethesda)">
        <title>Genome assembly of Hibiscus sabdariffa L. provides insights into metabolisms of medicinal natural products.</title>
        <authorList>
            <person name="Kim T."/>
        </authorList>
    </citation>
    <scope>NUCLEOTIDE SEQUENCE [LARGE SCALE GENOMIC DNA]</scope>
    <source>
        <strain evidence="2">TK-2024</strain>
        <tissue evidence="2">Old leaves</tissue>
    </source>
</reference>